<feature type="region of interest" description="Disordered" evidence="1">
    <location>
        <begin position="1"/>
        <end position="27"/>
    </location>
</feature>
<sequence length="857" mass="99251">MMFTRQTARKSTGGKAPRKQVGSKSALGLNSSNARKYQINISELKAKHQQQLSDQNNYNLNDDADLKKFIDDQYENCDDLVKKWIHDDLVNQKEEIQQSDSDVELDTRLLKELDENTKFEILQFIPTFSPNVANQSLTEERNIEMNLDTELIRFHKMRLINKSFNKIMMKKILTLKHITLKTATNTLNYISLLSIAQKAYKQAMMMNSNHDLNIDNVLLYNPYSSVEIVDNNQSFGFNNFGGFSTGLNSFGGFSTGFGTFGTTASSILQNTNEIPSDSRELISEDSEDELIAKLYLKREDKKNPQKVDIDYMREEVYLYTHASHTTSQNQSSSYPPVIMTVNETIETLTLVMEDQYLAKDIVGFFSKLKRLNIFMNNATFYYGEVFNLASESLEEVLVCGAGLLELLINQPYLLSSFSGASCPKMTSVTFSPLLPNIYAPENILDTYFSQLQVTNPTIHKLNIYDKIGRNESAFIKSEVFTTTNPVQRELNVYCVQYKSLVNIDILEELYDIFGDRFVKTVMPFMILGYNCPVTLEHDQSLWKSHFVEHMKKFKDTANYLFKKRKFPVSNVLLSFDIMTNNVLEQNIKDSKLQYLIYLCNQYQNSKLLSYLPENKQTLSTIIASIYRGWNFTKYTNDLLEFFVRAFFHRGVSAMLHNFKYDEKFIVSQIEYLATSYTISSTISSRAVITEIIIHLFRNNSKVLYSLLAKQVEVSDNNTTFTIPFIAFLFGKADCYLIAKLFNEMDMETFNSLGQNNRGDNILHIYVYFQQEFNYLIFYSILNKNPNLINMVNHKLQTPLHYLMTLNDKRSPLLLPEINQLLKRNNILLDMNVTDYMEQTPMSILKSEEYEHEDIMFE</sequence>
<dbReference type="EMBL" id="GG738896">
    <property type="protein sequence ID" value="EFC39868.1"/>
    <property type="molecule type" value="Genomic_DNA"/>
</dbReference>
<evidence type="ECO:0000256" key="1">
    <source>
        <dbReference type="SAM" id="MobiDB-lite"/>
    </source>
</evidence>
<dbReference type="GO" id="GO:0003677">
    <property type="term" value="F:DNA binding"/>
    <property type="evidence" value="ECO:0007669"/>
    <property type="project" value="InterPro"/>
</dbReference>
<evidence type="ECO:0000313" key="3">
    <source>
        <dbReference type="Proteomes" id="UP000006671"/>
    </source>
</evidence>
<protein>
    <submittedName>
        <fullName evidence="2">Predicted protein</fullName>
    </submittedName>
</protein>
<dbReference type="VEuPathDB" id="AmoebaDB:NAEGRDRAFT_72320"/>
<dbReference type="InterPro" id="IPR000164">
    <property type="entry name" value="Histone_H3/CENP-A"/>
</dbReference>
<dbReference type="AlphaFoldDB" id="D2VTJ1"/>
<dbReference type="GO" id="GO:0000786">
    <property type="term" value="C:nucleosome"/>
    <property type="evidence" value="ECO:0007669"/>
    <property type="project" value="InterPro"/>
</dbReference>
<dbReference type="RefSeq" id="XP_002672612.1">
    <property type="nucleotide sequence ID" value="XM_002672566.1"/>
</dbReference>
<name>D2VTJ1_NAEGR</name>
<accession>D2VTJ1</accession>
<dbReference type="GO" id="GO:0030527">
    <property type="term" value="F:structural constituent of chromatin"/>
    <property type="evidence" value="ECO:0007669"/>
    <property type="project" value="InterPro"/>
</dbReference>
<dbReference type="InParanoid" id="D2VTJ1"/>
<dbReference type="Gene3D" id="1.25.40.20">
    <property type="entry name" value="Ankyrin repeat-containing domain"/>
    <property type="match status" value="1"/>
</dbReference>
<dbReference type="GeneID" id="8854476"/>
<dbReference type="PRINTS" id="PR00622">
    <property type="entry name" value="HISTONEH3"/>
</dbReference>
<evidence type="ECO:0000313" key="2">
    <source>
        <dbReference type="EMBL" id="EFC39868.1"/>
    </source>
</evidence>
<organism evidence="3">
    <name type="scientific">Naegleria gruberi</name>
    <name type="common">Amoeba</name>
    <dbReference type="NCBI Taxonomy" id="5762"/>
    <lineage>
        <taxon>Eukaryota</taxon>
        <taxon>Discoba</taxon>
        <taxon>Heterolobosea</taxon>
        <taxon>Tetramitia</taxon>
        <taxon>Eutetramitia</taxon>
        <taxon>Vahlkampfiidae</taxon>
        <taxon>Naegleria</taxon>
    </lineage>
</organism>
<reference evidence="2 3" key="1">
    <citation type="journal article" date="2010" name="Cell">
        <title>The genome of Naegleria gruberi illuminates early eukaryotic versatility.</title>
        <authorList>
            <person name="Fritz-Laylin L.K."/>
            <person name="Prochnik S.E."/>
            <person name="Ginger M.L."/>
            <person name="Dacks J.B."/>
            <person name="Carpenter M.L."/>
            <person name="Field M.C."/>
            <person name="Kuo A."/>
            <person name="Paredez A."/>
            <person name="Chapman J."/>
            <person name="Pham J."/>
            <person name="Shu S."/>
            <person name="Neupane R."/>
            <person name="Cipriano M."/>
            <person name="Mancuso J."/>
            <person name="Tu H."/>
            <person name="Salamov A."/>
            <person name="Lindquist E."/>
            <person name="Shapiro H."/>
            <person name="Lucas S."/>
            <person name="Grigoriev I.V."/>
            <person name="Cande W.Z."/>
            <person name="Fulton C."/>
            <person name="Rokhsar D.S."/>
            <person name="Dawson S.C."/>
        </authorList>
    </citation>
    <scope>NUCLEOTIDE SEQUENCE [LARGE SCALE GENOMIC DNA]</scope>
    <source>
        <strain evidence="2 3">NEG-M</strain>
    </source>
</reference>
<keyword evidence="3" id="KW-1185">Reference proteome</keyword>
<dbReference type="InterPro" id="IPR036770">
    <property type="entry name" value="Ankyrin_rpt-contain_sf"/>
</dbReference>
<dbReference type="OrthoDB" id="10406524at2759"/>
<proteinExistence type="predicted"/>
<feature type="compositionally biased region" description="Polar residues" evidence="1">
    <location>
        <begin position="1"/>
        <end position="10"/>
    </location>
</feature>
<dbReference type="Proteomes" id="UP000006671">
    <property type="component" value="Unassembled WGS sequence"/>
</dbReference>
<dbReference type="OMA" id="ERNIEMN"/>
<dbReference type="KEGG" id="ngr:NAEGRDRAFT_72320"/>
<gene>
    <name evidence="2" type="ORF">NAEGRDRAFT_72320</name>
</gene>